<dbReference type="Proteomes" id="UP001472677">
    <property type="component" value="Unassembled WGS sequence"/>
</dbReference>
<dbReference type="PANTHER" id="PTHR39244:SF5">
    <property type="entry name" value="NATTERIN-3-LIKE"/>
    <property type="match status" value="1"/>
</dbReference>
<dbReference type="Gene3D" id="2.170.15.10">
    <property type="entry name" value="Proaerolysin, chain A, domain 3"/>
    <property type="match status" value="1"/>
</dbReference>
<name>A0ABR2DX54_9ROSI</name>
<evidence type="ECO:0000259" key="2">
    <source>
        <dbReference type="SMART" id="SM00791"/>
    </source>
</evidence>
<dbReference type="Gene3D" id="2.80.10.50">
    <property type="match status" value="2"/>
</dbReference>
<dbReference type="InterPro" id="IPR004991">
    <property type="entry name" value="Aerolysin-like"/>
</dbReference>
<sequence length="631" mass="70851">MASALALALASDLRVPRFFTLGFNPKGYYLSFLRDGGEMDGCIRFVGTNVESPYTKFEAEAAKADGLFHIRSCQNNRYWERNKHPEKYWITATALKKEEDQTKPSCTLFKLVSVDAAMKTVRMVHVQSGNYLCLWRTSQPETDCCVLASYDVYDHQGCDTFQLIDWSSFLILPKYVALKGNNGKYLCLRHYDSDRPYMQFATDDIGDSTVPLEIFVIDDGSVRIKPTCTDKFWRRSPNWIWADSDDTSSNNKDTLFRPVKVDNKTIGLINLGNNYFCKRLTTEGKESCLNADVPSLTQEAQLTVEEPVLSRDIYDVKYNLDYSRVYDESVIVVTRNSASNYNQESSTLDVKLSYTDTKTSTWKTTFSLKLGAKATMDFSLPLIFEGKIEVSGEVQSGIEWGETKTSTIVVEVVHKVVVPAMTKVTVNLVATKGTCDVPFTYMQRDTLYDGSTHTSEIEGGTYTGSNYYNINFVTTEEKLGPLENGEENLEEIFNPTKSLEREKGTKENKDQSDTHIRASESASPNSKGPSWVEVVEKSLDKDQNKQIREADEAGLNLVSEREKTELEGYSTTDSDIQARRNVQLEEAVLTLATGKAVGLEIIGDEEEAIQELVSLAQKDSTKQGNKGTKTL</sequence>
<dbReference type="InterPro" id="IPR008998">
    <property type="entry name" value="Agglutinin"/>
</dbReference>
<dbReference type="SUPFAM" id="SSF56973">
    <property type="entry name" value="Aerolisin/ETX pore-forming domain"/>
    <property type="match status" value="1"/>
</dbReference>
<keyword evidence="4" id="KW-1185">Reference proteome</keyword>
<dbReference type="EMBL" id="JBBPBM010000021">
    <property type="protein sequence ID" value="KAK8548364.1"/>
    <property type="molecule type" value="Genomic_DNA"/>
</dbReference>
<dbReference type="CDD" id="cd00257">
    <property type="entry name" value="beta-trefoil_FSCN-like"/>
    <property type="match status" value="1"/>
</dbReference>
<gene>
    <name evidence="3" type="ORF">V6N12_061278</name>
</gene>
<protein>
    <recommendedName>
        <fullName evidence="2">Agglutinin domain-containing protein</fullName>
    </recommendedName>
</protein>
<evidence type="ECO:0000256" key="1">
    <source>
        <dbReference type="SAM" id="MobiDB-lite"/>
    </source>
</evidence>
<dbReference type="InterPro" id="IPR036242">
    <property type="entry name" value="Agglutinin_dom_sf"/>
</dbReference>
<dbReference type="SUPFAM" id="SSF50382">
    <property type="entry name" value="Agglutinin"/>
    <property type="match status" value="2"/>
</dbReference>
<comment type="caution">
    <text evidence="3">The sequence shown here is derived from an EMBL/GenBank/DDBJ whole genome shotgun (WGS) entry which is preliminary data.</text>
</comment>
<dbReference type="InterPro" id="IPR053237">
    <property type="entry name" value="Natterin_C"/>
</dbReference>
<feature type="compositionally biased region" description="Basic and acidic residues" evidence="1">
    <location>
        <begin position="498"/>
        <end position="518"/>
    </location>
</feature>
<proteinExistence type="predicted"/>
<evidence type="ECO:0000313" key="3">
    <source>
        <dbReference type="EMBL" id="KAK8548364.1"/>
    </source>
</evidence>
<organism evidence="3 4">
    <name type="scientific">Hibiscus sabdariffa</name>
    <name type="common">roselle</name>
    <dbReference type="NCBI Taxonomy" id="183260"/>
    <lineage>
        <taxon>Eukaryota</taxon>
        <taxon>Viridiplantae</taxon>
        <taxon>Streptophyta</taxon>
        <taxon>Embryophyta</taxon>
        <taxon>Tracheophyta</taxon>
        <taxon>Spermatophyta</taxon>
        <taxon>Magnoliopsida</taxon>
        <taxon>eudicotyledons</taxon>
        <taxon>Gunneridae</taxon>
        <taxon>Pentapetalae</taxon>
        <taxon>rosids</taxon>
        <taxon>malvids</taxon>
        <taxon>Malvales</taxon>
        <taxon>Malvaceae</taxon>
        <taxon>Malvoideae</taxon>
        <taxon>Hibiscus</taxon>
    </lineage>
</organism>
<dbReference type="PANTHER" id="PTHR39244">
    <property type="entry name" value="NATTERIN-4"/>
    <property type="match status" value="1"/>
</dbReference>
<dbReference type="Pfam" id="PF03318">
    <property type="entry name" value="ETX_MTX2"/>
    <property type="match status" value="1"/>
</dbReference>
<dbReference type="CDD" id="cd20216">
    <property type="entry name" value="PFM_HFR-2-like"/>
    <property type="match status" value="1"/>
</dbReference>
<evidence type="ECO:0000313" key="4">
    <source>
        <dbReference type="Proteomes" id="UP001472677"/>
    </source>
</evidence>
<feature type="region of interest" description="Disordered" evidence="1">
    <location>
        <begin position="493"/>
        <end position="531"/>
    </location>
</feature>
<reference evidence="3 4" key="1">
    <citation type="journal article" date="2024" name="G3 (Bethesda)">
        <title>Genome assembly of Hibiscus sabdariffa L. provides insights into metabolisms of medicinal natural products.</title>
        <authorList>
            <person name="Kim T."/>
        </authorList>
    </citation>
    <scope>NUCLEOTIDE SEQUENCE [LARGE SCALE GENOMIC DNA]</scope>
    <source>
        <strain evidence="3">TK-2024</strain>
        <tissue evidence="3">Old leaves</tissue>
    </source>
</reference>
<dbReference type="Pfam" id="PF07468">
    <property type="entry name" value="Agglutinin"/>
    <property type="match status" value="2"/>
</dbReference>
<dbReference type="SMART" id="SM00791">
    <property type="entry name" value="Agglutinin"/>
    <property type="match status" value="2"/>
</dbReference>
<feature type="domain" description="Agglutinin" evidence="2">
    <location>
        <begin position="170"/>
        <end position="306"/>
    </location>
</feature>
<feature type="domain" description="Agglutinin" evidence="2">
    <location>
        <begin position="13"/>
        <end position="165"/>
    </location>
</feature>
<accession>A0ABR2DX54</accession>